<keyword evidence="13" id="KW-0413">Isomerase</keyword>
<dbReference type="InterPro" id="IPR036291">
    <property type="entry name" value="NAD(P)-bd_dom_sf"/>
</dbReference>
<evidence type="ECO:0000313" key="17">
    <source>
        <dbReference type="Proteomes" id="UP000695562"/>
    </source>
</evidence>
<keyword evidence="11" id="KW-0443">Lipid metabolism</keyword>
<evidence type="ECO:0000256" key="11">
    <source>
        <dbReference type="ARBA" id="ARBA00023098"/>
    </source>
</evidence>
<keyword evidence="12" id="KW-0594">Phospholipid biosynthesis</keyword>
<evidence type="ECO:0000256" key="9">
    <source>
        <dbReference type="ARBA" id="ARBA00022550"/>
    </source>
</evidence>
<sequence length="512" mass="56798">MQSAQMYDTFRVNSPNVEYTEEAIISKYTYQTTKSAFINNELVVEPVDQKYTFKTERKVPRLGCMIVGLGGNNGTTVVGGVIANREGLCWKTKQGVQSPNYFGSVIMSSTIKLGLDEKGRDAYVPLKNLVPMVHPNDIVFGGWDINNADLAEAMQRAEVFEYDLQAQLIPHMKQIRPLPSIYFPDFIAANQKDRANNVLTGTKKEQMEQIRKDIREFKEANKLDKVIVCWSANTERFSSVIAGINDTWENLQAAIEKGEEEISPSTLFAVASILENTTYINGSPQNTFVPAVVELAIAKNVTIGGDDFKTGQTKIKSVLTDFLVSAGIKPVSIVSYNHLGNNDGKNLSAPQQFRSKEITKSNVVDDMIASNSILYKEGEHPDHVIVIKYVPYVGDSKRAMDEYTSQIFMGGHNTIVLHNTCEDSLLAAPIILDLVILAELSARISMKPEGSDEFIGFHPVLSILSYLLKAPLVPEKAKVVNALFKQRAAIENILKACLSLPPDNNMLLEERL</sequence>
<dbReference type="SUPFAM" id="SSF51735">
    <property type="entry name" value="NAD(P)-binding Rossmann-fold domains"/>
    <property type="match status" value="1"/>
</dbReference>
<keyword evidence="17" id="KW-1185">Reference proteome</keyword>
<keyword evidence="14" id="KW-1208">Phospholipid metabolism</keyword>
<feature type="domain" description="Myo-inositol-1-phosphate synthase GAPDH-like" evidence="15">
    <location>
        <begin position="311"/>
        <end position="424"/>
    </location>
</feature>
<dbReference type="FunFam" id="3.40.50.720:FF:000107">
    <property type="entry name" value="inositol-3-phosphate synthase"/>
    <property type="match status" value="1"/>
</dbReference>
<dbReference type="EMBL" id="AJWJ01000297">
    <property type="protein sequence ID" value="KAF2072243.1"/>
    <property type="molecule type" value="Genomic_DNA"/>
</dbReference>
<dbReference type="Pfam" id="PF07994">
    <property type="entry name" value="NAD_binding_5"/>
    <property type="match status" value="1"/>
</dbReference>
<evidence type="ECO:0000256" key="2">
    <source>
        <dbReference type="ARBA" id="ARBA00001911"/>
    </source>
</evidence>
<evidence type="ECO:0000256" key="12">
    <source>
        <dbReference type="ARBA" id="ARBA00023209"/>
    </source>
</evidence>
<keyword evidence="10" id="KW-0520">NAD</keyword>
<evidence type="ECO:0000256" key="13">
    <source>
        <dbReference type="ARBA" id="ARBA00023235"/>
    </source>
</evidence>
<dbReference type="UniPathway" id="UPA00823">
    <property type="reaction ID" value="UER00787"/>
</dbReference>
<dbReference type="Gene3D" id="3.40.50.720">
    <property type="entry name" value="NAD(P)-binding Rossmann-like Domain"/>
    <property type="match status" value="2"/>
</dbReference>
<dbReference type="EC" id="5.5.1.4" evidence="6"/>
<dbReference type="OrthoDB" id="2887at2759"/>
<dbReference type="InterPro" id="IPR002587">
    <property type="entry name" value="Myo-inos-1-P_Synthase"/>
</dbReference>
<dbReference type="FunFam" id="3.40.50.720:FF:000069">
    <property type="entry name" value="Inositol-3-phosphate synthase 1"/>
    <property type="match status" value="1"/>
</dbReference>
<dbReference type="PIRSF" id="PIRSF015578">
    <property type="entry name" value="Myoinos-ppht_syn"/>
    <property type="match status" value="1"/>
</dbReference>
<dbReference type="PANTHER" id="PTHR11510">
    <property type="entry name" value="MYO-INOSITOL-1 PHOSPHATE SYNTHASE"/>
    <property type="match status" value="1"/>
</dbReference>
<dbReference type="FunFam" id="3.30.360.10:FF:000055">
    <property type="entry name" value="Putative myo-inositol-1-phosphate synthase"/>
    <property type="match status" value="1"/>
</dbReference>
<proteinExistence type="inferred from homology"/>
<comment type="similarity">
    <text evidence="5">Belongs to the myo-inositol 1-phosphate synthase family.</text>
</comment>
<dbReference type="GO" id="GO:0004512">
    <property type="term" value="F:inositol-3-phosphate synthase activity"/>
    <property type="evidence" value="ECO:0007669"/>
    <property type="project" value="UniProtKB-EC"/>
</dbReference>
<accession>A0A8J4PQJ9</accession>
<evidence type="ECO:0000256" key="3">
    <source>
        <dbReference type="ARBA" id="ARBA00004496"/>
    </source>
</evidence>
<dbReference type="GO" id="GO:0005737">
    <property type="term" value="C:cytoplasm"/>
    <property type="evidence" value="ECO:0007669"/>
    <property type="project" value="UniProtKB-SubCell"/>
</dbReference>
<evidence type="ECO:0000256" key="6">
    <source>
        <dbReference type="ARBA" id="ARBA00012125"/>
    </source>
</evidence>
<evidence type="ECO:0000259" key="15">
    <source>
        <dbReference type="Pfam" id="PF01658"/>
    </source>
</evidence>
<dbReference type="Pfam" id="PF01658">
    <property type="entry name" value="Inos-1-P_synth"/>
    <property type="match status" value="1"/>
</dbReference>
<comment type="cofactor">
    <cofactor evidence="2">
        <name>NAD(+)</name>
        <dbReference type="ChEBI" id="CHEBI:57540"/>
    </cofactor>
</comment>
<evidence type="ECO:0000256" key="5">
    <source>
        <dbReference type="ARBA" id="ARBA00010813"/>
    </source>
</evidence>
<comment type="subcellular location">
    <subcellularLocation>
        <location evidence="3">Cytoplasm</location>
    </subcellularLocation>
</comment>
<keyword evidence="8" id="KW-0444">Lipid biosynthesis</keyword>
<dbReference type="GO" id="GO:0006021">
    <property type="term" value="P:inositol biosynthetic process"/>
    <property type="evidence" value="ECO:0007669"/>
    <property type="project" value="UniProtKB-UniPathway"/>
</dbReference>
<evidence type="ECO:0000256" key="7">
    <source>
        <dbReference type="ARBA" id="ARBA00022490"/>
    </source>
</evidence>
<evidence type="ECO:0000256" key="8">
    <source>
        <dbReference type="ARBA" id="ARBA00022516"/>
    </source>
</evidence>
<dbReference type="GO" id="GO:0008654">
    <property type="term" value="P:phospholipid biosynthetic process"/>
    <property type="evidence" value="ECO:0007669"/>
    <property type="project" value="UniProtKB-KW"/>
</dbReference>
<keyword evidence="7" id="KW-0963">Cytoplasm</keyword>
<evidence type="ECO:0000256" key="14">
    <source>
        <dbReference type="ARBA" id="ARBA00023264"/>
    </source>
</evidence>
<keyword evidence="9" id="KW-0398">Inositol biosynthesis</keyword>
<dbReference type="AlphaFoldDB" id="A0A8J4PQJ9"/>
<name>A0A8J4PQJ9_9MYCE</name>
<protein>
    <recommendedName>
        <fullName evidence="6">inositol-3-phosphate synthase</fullName>
        <ecNumber evidence="6">5.5.1.4</ecNumber>
    </recommendedName>
</protein>
<dbReference type="Proteomes" id="UP000695562">
    <property type="component" value="Unassembled WGS sequence"/>
</dbReference>
<organism evidence="16 17">
    <name type="scientific">Polysphondylium violaceum</name>
    <dbReference type="NCBI Taxonomy" id="133409"/>
    <lineage>
        <taxon>Eukaryota</taxon>
        <taxon>Amoebozoa</taxon>
        <taxon>Evosea</taxon>
        <taxon>Eumycetozoa</taxon>
        <taxon>Dictyostelia</taxon>
        <taxon>Dictyosteliales</taxon>
        <taxon>Dictyosteliaceae</taxon>
        <taxon>Polysphondylium</taxon>
    </lineage>
</organism>
<comment type="catalytic activity">
    <reaction evidence="1">
        <text>D-glucose 6-phosphate = 1D-myo-inositol 3-phosphate</text>
        <dbReference type="Rhea" id="RHEA:10716"/>
        <dbReference type="ChEBI" id="CHEBI:58401"/>
        <dbReference type="ChEBI" id="CHEBI:61548"/>
        <dbReference type="EC" id="5.5.1.4"/>
    </reaction>
</comment>
<reference evidence="16" key="1">
    <citation type="submission" date="2020-01" db="EMBL/GenBank/DDBJ databases">
        <title>Development of genomics and gene disruption for Polysphondylium violaceum indicates a role for the polyketide synthase stlB in stalk morphogenesis.</title>
        <authorList>
            <person name="Narita B."/>
            <person name="Kawabe Y."/>
            <person name="Kin K."/>
            <person name="Saito T."/>
            <person name="Gibbs R."/>
            <person name="Kuspa A."/>
            <person name="Muzny D."/>
            <person name="Queller D."/>
            <person name="Richards S."/>
            <person name="Strassman J."/>
            <person name="Sucgang R."/>
            <person name="Worley K."/>
            <person name="Schaap P."/>
        </authorList>
    </citation>
    <scope>NUCLEOTIDE SEQUENCE</scope>
    <source>
        <strain evidence="16">QSvi11</strain>
    </source>
</reference>
<comment type="caution">
    <text evidence="16">The sequence shown here is derived from an EMBL/GenBank/DDBJ whole genome shotgun (WGS) entry which is preliminary data.</text>
</comment>
<evidence type="ECO:0000256" key="10">
    <source>
        <dbReference type="ARBA" id="ARBA00023027"/>
    </source>
</evidence>
<evidence type="ECO:0000313" key="16">
    <source>
        <dbReference type="EMBL" id="KAF2072243.1"/>
    </source>
</evidence>
<dbReference type="SUPFAM" id="SSF55347">
    <property type="entry name" value="Glyceraldehyde-3-phosphate dehydrogenase-like, C-terminal domain"/>
    <property type="match status" value="1"/>
</dbReference>
<comment type="pathway">
    <text evidence="4">Polyol metabolism; myo-inositol biosynthesis; myo-inositol from D-glucose 6-phosphate: step 1/2.</text>
</comment>
<gene>
    <name evidence="16" type="ORF">CYY_006443</name>
</gene>
<dbReference type="InterPro" id="IPR013021">
    <property type="entry name" value="Myo-inos-1-P_Synthase_GAPDH"/>
</dbReference>
<evidence type="ECO:0000256" key="4">
    <source>
        <dbReference type="ARBA" id="ARBA00005117"/>
    </source>
</evidence>
<evidence type="ECO:0000256" key="1">
    <source>
        <dbReference type="ARBA" id="ARBA00000113"/>
    </source>
</evidence>